<evidence type="ECO:0000313" key="3">
    <source>
        <dbReference type="Proteomes" id="UP000054495"/>
    </source>
</evidence>
<dbReference type="InterPro" id="IPR011989">
    <property type="entry name" value="ARM-like"/>
</dbReference>
<evidence type="ECO:0000256" key="1">
    <source>
        <dbReference type="SAM" id="MobiDB-lite"/>
    </source>
</evidence>
<dbReference type="AlphaFoldDB" id="A0A0D6M1W7"/>
<accession>A0A0D6M1W7</accession>
<dbReference type="EMBL" id="KE124836">
    <property type="protein sequence ID" value="EPB77473.1"/>
    <property type="molecule type" value="Genomic_DNA"/>
</dbReference>
<evidence type="ECO:0008006" key="4">
    <source>
        <dbReference type="Google" id="ProtNLM"/>
    </source>
</evidence>
<feature type="compositionally biased region" description="Low complexity" evidence="1">
    <location>
        <begin position="1"/>
        <end position="11"/>
    </location>
</feature>
<proteinExistence type="predicted"/>
<evidence type="ECO:0000313" key="2">
    <source>
        <dbReference type="EMBL" id="EPB77473.1"/>
    </source>
</evidence>
<dbReference type="InterPro" id="IPR016024">
    <property type="entry name" value="ARM-type_fold"/>
</dbReference>
<gene>
    <name evidence="2" type="ORF">ANCCEY_03456</name>
</gene>
<reference evidence="2 3" key="1">
    <citation type="submission" date="2013-05" db="EMBL/GenBank/DDBJ databases">
        <title>Draft genome of the parasitic nematode Anyclostoma ceylanicum.</title>
        <authorList>
            <person name="Mitreva M."/>
        </authorList>
    </citation>
    <scope>NUCLEOTIDE SEQUENCE [LARGE SCALE GENOMIC DNA]</scope>
</reference>
<name>A0A0D6M1W7_9BILA</name>
<dbReference type="Proteomes" id="UP000054495">
    <property type="component" value="Unassembled WGS sequence"/>
</dbReference>
<protein>
    <recommendedName>
        <fullName evidence="4">TOG domain-containing protein</fullName>
    </recommendedName>
</protein>
<organism evidence="2 3">
    <name type="scientific">Ancylostoma ceylanicum</name>
    <dbReference type="NCBI Taxonomy" id="53326"/>
    <lineage>
        <taxon>Eukaryota</taxon>
        <taxon>Metazoa</taxon>
        <taxon>Ecdysozoa</taxon>
        <taxon>Nematoda</taxon>
        <taxon>Chromadorea</taxon>
        <taxon>Rhabditida</taxon>
        <taxon>Rhabditina</taxon>
        <taxon>Rhabditomorpha</taxon>
        <taxon>Strongyloidea</taxon>
        <taxon>Ancylostomatidae</taxon>
        <taxon>Ancylostomatinae</taxon>
        <taxon>Ancylostoma</taxon>
    </lineage>
</organism>
<feature type="region of interest" description="Disordered" evidence="1">
    <location>
        <begin position="1"/>
        <end position="76"/>
    </location>
</feature>
<dbReference type="Gene3D" id="1.25.10.10">
    <property type="entry name" value="Leucine-rich Repeat Variant"/>
    <property type="match status" value="2"/>
</dbReference>
<dbReference type="SUPFAM" id="SSF48371">
    <property type="entry name" value="ARM repeat"/>
    <property type="match status" value="1"/>
</dbReference>
<keyword evidence="3" id="KW-1185">Reference proteome</keyword>
<feature type="compositionally biased region" description="Polar residues" evidence="1">
    <location>
        <begin position="39"/>
        <end position="68"/>
    </location>
</feature>
<sequence>MSAASSSQSINSERDSLHMAHRPGGLARPSVVRSGIPPSRQTPLKTNNSVNPPGSVSQLSGGTLNRGASANGHAAGNDTRQLCNAIRNFSLTADDEEFSLGVLRYDQAGLTDALNACTSSNLNERKDGLRSLLEILKSRRNIPPPDIKKICDVLNKLLTEGNHKLLSMVMDILNVFVSSYHDSLGDWLQFLLLRLLHKSGVEILPTVVAKAATLNYLHELLQGMEQGSNLSRDEVRGAVQKIFQWMEDPKNASIKMACERVIYDFFSLNTADFSTILSTYPPQWREFAYSLLKKNKPSESAVPRSPAAAPVHEAISDMSAQITDYVDSRGVMGPLATSANLSASPANVSHLLNGSSARAASNANDTDLSLGSIGEIESTLYLKDDVHQQNKFIAELLNELSNLDPLRRSEQNHALQTLQQMVSEGSLTTWEENFKSLILHIFNVLAVNDVTLKRSALKLLTKIWWV</sequence>